<comment type="caution">
    <text evidence="4">The sequence shown here is derived from an EMBL/GenBank/DDBJ whole genome shotgun (WGS) entry which is preliminary data.</text>
</comment>
<feature type="domain" description="CCHC-type" evidence="3">
    <location>
        <begin position="194"/>
        <end position="210"/>
    </location>
</feature>
<dbReference type="PROSITE" id="PS50158">
    <property type="entry name" value="ZF_CCHC"/>
    <property type="match status" value="2"/>
</dbReference>
<keyword evidence="1" id="KW-0862">Zinc</keyword>
<feature type="region of interest" description="Disordered" evidence="2">
    <location>
        <begin position="129"/>
        <end position="178"/>
    </location>
</feature>
<protein>
    <recommendedName>
        <fullName evidence="3">CCHC-type domain-containing protein</fullName>
    </recommendedName>
</protein>
<keyword evidence="1" id="KW-0479">Metal-binding</keyword>
<dbReference type="Pfam" id="PF00098">
    <property type="entry name" value="zf-CCHC"/>
    <property type="match status" value="2"/>
</dbReference>
<evidence type="ECO:0000256" key="1">
    <source>
        <dbReference type="PROSITE-ProRule" id="PRU00047"/>
    </source>
</evidence>
<dbReference type="InterPro" id="IPR001878">
    <property type="entry name" value="Znf_CCHC"/>
</dbReference>
<keyword evidence="1" id="KW-0863">Zinc-finger</keyword>
<feature type="domain" description="CCHC-type" evidence="3">
    <location>
        <begin position="44"/>
        <end position="59"/>
    </location>
</feature>
<proteinExistence type="predicted"/>
<dbReference type="SMART" id="SM00343">
    <property type="entry name" value="ZnF_C2HC"/>
    <property type="match status" value="2"/>
</dbReference>
<dbReference type="AlphaFoldDB" id="A0A2N0NDH0"/>
<reference evidence="4 5" key="1">
    <citation type="submission" date="2016-04" db="EMBL/GenBank/DDBJ databases">
        <title>Genome analyses suggest a sexual origin of heterokaryosis in a supposedly ancient asexual fungus.</title>
        <authorList>
            <person name="Ropars J."/>
            <person name="Sedzielewska K."/>
            <person name="Noel J."/>
            <person name="Charron P."/>
            <person name="Farinelli L."/>
            <person name="Marton T."/>
            <person name="Kruger M."/>
            <person name="Pelin A."/>
            <person name="Brachmann A."/>
            <person name="Corradi N."/>
        </authorList>
    </citation>
    <scope>NUCLEOTIDE SEQUENCE [LARGE SCALE GENOMIC DNA]</scope>
    <source>
        <strain evidence="4 5">A5</strain>
    </source>
</reference>
<gene>
    <name evidence="4" type="ORF">RhiirA5_405098</name>
</gene>
<dbReference type="GO" id="GO:0003676">
    <property type="term" value="F:nucleic acid binding"/>
    <property type="evidence" value="ECO:0007669"/>
    <property type="project" value="InterPro"/>
</dbReference>
<accession>A0A2N0NDH0</accession>
<dbReference type="InterPro" id="IPR036875">
    <property type="entry name" value="Znf_CCHC_sf"/>
</dbReference>
<evidence type="ECO:0000256" key="2">
    <source>
        <dbReference type="SAM" id="MobiDB-lite"/>
    </source>
</evidence>
<evidence type="ECO:0000313" key="4">
    <source>
        <dbReference type="EMBL" id="PKB92631.1"/>
    </source>
</evidence>
<evidence type="ECO:0000313" key="5">
    <source>
        <dbReference type="Proteomes" id="UP000232722"/>
    </source>
</evidence>
<dbReference type="Proteomes" id="UP000232722">
    <property type="component" value="Unassembled WGS sequence"/>
</dbReference>
<evidence type="ECO:0000259" key="3">
    <source>
        <dbReference type="PROSITE" id="PS50158"/>
    </source>
</evidence>
<reference evidence="4 5" key="2">
    <citation type="submission" date="2017-09" db="EMBL/GenBank/DDBJ databases">
        <title>Extensive intraspecific genome diversity in a model arbuscular mycorrhizal fungus.</title>
        <authorList>
            <person name="Chen E.C."/>
            <person name="Morin E."/>
            <person name="Beaudet D."/>
            <person name="Noel J."/>
            <person name="Ndikumana S."/>
            <person name="Charron P."/>
            <person name="St-Onge C."/>
            <person name="Giorgi J."/>
            <person name="Grigoriev I.V."/>
            <person name="Roux C."/>
            <person name="Martin F.M."/>
            <person name="Corradi N."/>
        </authorList>
    </citation>
    <scope>NUCLEOTIDE SEQUENCE [LARGE SCALE GENOMIC DNA]</scope>
    <source>
        <strain evidence="4 5">A5</strain>
    </source>
</reference>
<dbReference type="EMBL" id="LLXJ01010436">
    <property type="protein sequence ID" value="PKB92631.1"/>
    <property type="molecule type" value="Genomic_DNA"/>
</dbReference>
<feature type="non-terminal residue" evidence="4">
    <location>
        <position position="231"/>
    </location>
</feature>
<organism evidence="4 5">
    <name type="scientific">Rhizophagus irregularis</name>
    <dbReference type="NCBI Taxonomy" id="588596"/>
    <lineage>
        <taxon>Eukaryota</taxon>
        <taxon>Fungi</taxon>
        <taxon>Fungi incertae sedis</taxon>
        <taxon>Mucoromycota</taxon>
        <taxon>Glomeromycotina</taxon>
        <taxon>Glomeromycetes</taxon>
        <taxon>Glomerales</taxon>
        <taxon>Glomeraceae</taxon>
        <taxon>Rhizophagus</taxon>
    </lineage>
</organism>
<name>A0A2N0NDH0_9GLOM</name>
<dbReference type="GO" id="GO:0008270">
    <property type="term" value="F:zinc ion binding"/>
    <property type="evidence" value="ECO:0007669"/>
    <property type="project" value="UniProtKB-KW"/>
</dbReference>
<feature type="compositionally biased region" description="Basic and acidic residues" evidence="2">
    <location>
        <begin position="140"/>
        <end position="158"/>
    </location>
</feature>
<dbReference type="SUPFAM" id="SSF57756">
    <property type="entry name" value="Retrovirus zinc finger-like domains"/>
    <property type="match status" value="2"/>
</dbReference>
<feature type="compositionally biased region" description="Low complexity" evidence="2">
    <location>
        <begin position="160"/>
        <end position="175"/>
    </location>
</feature>
<dbReference type="Gene3D" id="4.10.60.10">
    <property type="entry name" value="Zinc finger, CCHC-type"/>
    <property type="match status" value="2"/>
</dbReference>
<sequence>MKRLEAHVMQRNEAYVMQRNGNDRRPIGNNNIQRNNMNWDRMTCYTCGRKGHTSRVCREGQRRSYGGNNKGSYSQNNQVNYLDEEYYGEGYNVYNMEYNDEYDGYNEGDGYDNYNNGFDGYEVNNYEDEERYDMFPVPPRKSERNKDKVMNDERDRRRNAQWQGQQQKAQGNNKRGFTKEQLQKGYETRKNNNRCHNCGQQGHFARECTNEKVKLNRNIPNVGDFDPFEQF</sequence>